<dbReference type="InterPro" id="IPR035983">
    <property type="entry name" value="Hect_E3_ubiquitin_ligase"/>
</dbReference>
<evidence type="ECO:0000256" key="4">
    <source>
        <dbReference type="PROSITE-ProRule" id="PRU00104"/>
    </source>
</evidence>
<keyword evidence="8" id="KW-1185">Reference proteome</keyword>
<reference evidence="7" key="3">
    <citation type="submission" date="2025-09" db="UniProtKB">
        <authorList>
            <consortium name="Ensembl"/>
        </authorList>
    </citation>
    <scope>IDENTIFICATION</scope>
    <source>
        <strain evidence="7">Hereford</strain>
    </source>
</reference>
<feature type="active site" description="Glycyl thioester intermediate" evidence="4">
    <location>
        <position position="921"/>
    </location>
</feature>
<dbReference type="Proteomes" id="UP000009136">
    <property type="component" value="Chromosome 28"/>
</dbReference>
<feature type="repeat" description="RCC1" evidence="5">
    <location>
        <begin position="314"/>
        <end position="380"/>
    </location>
</feature>
<organism evidence="7 8">
    <name type="scientific">Bos taurus</name>
    <name type="common">Bovine</name>
    <dbReference type="NCBI Taxonomy" id="9913"/>
    <lineage>
        <taxon>Eukaryota</taxon>
        <taxon>Metazoa</taxon>
        <taxon>Chordata</taxon>
        <taxon>Craniata</taxon>
        <taxon>Vertebrata</taxon>
        <taxon>Euteleostomi</taxon>
        <taxon>Mammalia</taxon>
        <taxon>Eutheria</taxon>
        <taxon>Laurasiatheria</taxon>
        <taxon>Artiodactyla</taxon>
        <taxon>Ruminantia</taxon>
        <taxon>Pecora</taxon>
        <taxon>Bovidae</taxon>
        <taxon>Bovinae</taxon>
        <taxon>Bos</taxon>
    </lineage>
</organism>
<keyword evidence="1" id="KW-0808">Transferase</keyword>
<dbReference type="InterPro" id="IPR009091">
    <property type="entry name" value="RCC1/BLIP-II"/>
</dbReference>
<dbReference type="PANTHER" id="PTHR45622:SF5">
    <property type="entry name" value="E3 UBIQUITIN-PROTEIN LIGASE HERC4-RELATED"/>
    <property type="match status" value="1"/>
</dbReference>
<name>A0ABI0NN46_BOVIN</name>
<dbReference type="PRINTS" id="PR00633">
    <property type="entry name" value="RCCNDNSATION"/>
</dbReference>
<dbReference type="SMART" id="SM00119">
    <property type="entry name" value="HECTc"/>
    <property type="match status" value="1"/>
</dbReference>
<gene>
    <name evidence="7" type="primary">HERC4</name>
</gene>
<dbReference type="InterPro" id="IPR051709">
    <property type="entry name" value="Ub-ligase/GTPase-reg"/>
</dbReference>
<dbReference type="PROSITE" id="PS00626">
    <property type="entry name" value="RCC1_2"/>
    <property type="match status" value="3"/>
</dbReference>
<dbReference type="SUPFAM" id="SSF50985">
    <property type="entry name" value="RCC1/BLIP-II"/>
    <property type="match status" value="1"/>
</dbReference>
<dbReference type="PROSITE" id="PS50237">
    <property type="entry name" value="HECT"/>
    <property type="match status" value="1"/>
</dbReference>
<evidence type="ECO:0000313" key="7">
    <source>
        <dbReference type="Ensembl" id="ENSBTAP00000104182.1"/>
    </source>
</evidence>
<evidence type="ECO:0000313" key="8">
    <source>
        <dbReference type="Proteomes" id="UP000009136"/>
    </source>
</evidence>
<dbReference type="InterPro" id="IPR000408">
    <property type="entry name" value="Reg_chr_condens"/>
</dbReference>
<dbReference type="Gene3D" id="2.130.10.30">
    <property type="entry name" value="Regulator of chromosome condensation 1/beta-lactamase-inhibitor protein II"/>
    <property type="match status" value="2"/>
</dbReference>
<feature type="repeat" description="RCC1" evidence="5">
    <location>
        <begin position="53"/>
        <end position="102"/>
    </location>
</feature>
<dbReference type="Gene3D" id="3.30.2410.10">
    <property type="entry name" value="Hect, E3 ligase catalytic domain"/>
    <property type="match status" value="1"/>
</dbReference>
<evidence type="ECO:0000256" key="1">
    <source>
        <dbReference type="ARBA" id="ARBA00022679"/>
    </source>
</evidence>
<dbReference type="GeneTree" id="ENSGT00940000158924"/>
<dbReference type="Gene3D" id="3.30.2160.10">
    <property type="entry name" value="Hect, E3 ligase catalytic domain"/>
    <property type="match status" value="1"/>
</dbReference>
<proteinExistence type="predicted"/>
<dbReference type="Ensembl" id="ENSBTAT00000153633.1">
    <property type="protein sequence ID" value="ENSBTAP00000104182.1"/>
    <property type="gene ID" value="ENSBTAG00000014029.8"/>
</dbReference>
<keyword evidence="2" id="KW-0677">Repeat</keyword>
<protein>
    <submittedName>
        <fullName evidence="7">HECT and RLD domain containing E3 ubiquitin protein ligase 4</fullName>
    </submittedName>
</protein>
<evidence type="ECO:0000259" key="6">
    <source>
        <dbReference type="PROSITE" id="PS50237"/>
    </source>
</evidence>
<feature type="repeat" description="RCC1" evidence="5">
    <location>
        <begin position="156"/>
        <end position="208"/>
    </location>
</feature>
<sequence>MLCWGNASFGQLGLGGIDEEIVLEPRKSDFFINKKVRDVGCGLRHTVFVLDDGTVYTCGCNDLGQLGHEKSRKKPEQVVALDAQNIVAVSCGEAHTLALNDKGQVYAWGLDSDGQLGLLGSEECIRVPRNIKSLSDIQIVQVACGYYHSLALSKASEVFCWGQNKYGQLGLGIDCKKQASPQLIKSLLGIPFMQIAAGGAHSFVLTLSGAIFGWGRNKFGQLGLNDENDRYVPNLLKSLRTQKIVYICCGEDHTAALTKEGGVFTFGAGGYGQLGHNSTSHEINPRKVFELMGSIVTQIACGRQHTSAFVPSSGRIYSFGLGGNGQLGTGSTSNRKSPFTVKGNWFPYNGQCPPDFDSEEYFCVKRIFSGGDQSFSHYSNPQNCGPPDDFRYPDPSKQIWTVNEALIQKWLSYPSGRFPVEIANEIDGTFSSSGCLNGSFLAVSNDDHYRTGTRFSGVDMNAARLLFHKLIQPDHPQIAQQVAASLEKNLIPKLTSSLPDVEALRFYLTLPECPLMSDSNNFTTIAIPFGTALVNLEKAPLKVLENWWSVLEPPLFLKIVELFKEVVVHLLKLYKIGIPPSERRIFNSFLHTALKVLEILHRVNEKSGQIIQYDKFYIHEVQELIDIRNDYIIWVQQQAYGMDVNHGLTELADIPVTICTYPFVFDAQAKTTLLQTDAVLQMQTFEDSDLFHLIGVICGLAIYNFTIVDLHFPLALYKKLLKKKPSLEDLKELVPDVGRSMQQLLDYPEDDVEETFCLNFTITVENFGATEVKELVLNGADTAVNKQNRQEFVDAYVDYIFNKSVASLFDAFHAGFHKVCGGKVLQLFQPNELQAMVIGNTNYDWKELEKNTEYKGEYWAEHPTIKMFWEVFHELPLEKKKQFLLFLTGSDRIPILGMKSLILVIQSTGGGEEYLPVSHTCFNLLDLPKYTDKETLRSKLIQAIDHNEGFSLI</sequence>
<feature type="repeat" description="RCC1" evidence="5">
    <location>
        <begin position="103"/>
        <end position="155"/>
    </location>
</feature>
<keyword evidence="3 4" id="KW-0833">Ubl conjugation pathway</keyword>
<evidence type="ECO:0000256" key="5">
    <source>
        <dbReference type="PROSITE-ProRule" id="PRU00235"/>
    </source>
</evidence>
<dbReference type="PROSITE" id="PS50012">
    <property type="entry name" value="RCC1_3"/>
    <property type="match status" value="7"/>
</dbReference>
<dbReference type="CDD" id="cd00078">
    <property type="entry name" value="HECTc"/>
    <property type="match status" value="1"/>
</dbReference>
<accession>A0ABI0NN46</accession>
<dbReference type="PANTHER" id="PTHR45622">
    <property type="entry name" value="UBIQUITIN-PROTEIN LIGASE E3A-RELATED"/>
    <property type="match status" value="1"/>
</dbReference>
<dbReference type="Gene3D" id="3.90.1750.10">
    <property type="entry name" value="Hect, E3 ligase catalytic domains"/>
    <property type="match status" value="1"/>
</dbReference>
<evidence type="ECO:0000256" key="2">
    <source>
        <dbReference type="ARBA" id="ARBA00022737"/>
    </source>
</evidence>
<feature type="repeat" description="RCC1" evidence="5">
    <location>
        <begin position="261"/>
        <end position="312"/>
    </location>
</feature>
<dbReference type="Pfam" id="PF25390">
    <property type="entry name" value="WD40_RLD"/>
    <property type="match status" value="1"/>
</dbReference>
<feature type="domain" description="HECT" evidence="6">
    <location>
        <begin position="663"/>
        <end position="953"/>
    </location>
</feature>
<dbReference type="InterPro" id="IPR058923">
    <property type="entry name" value="RCC1-like_dom"/>
</dbReference>
<reference evidence="7" key="2">
    <citation type="submission" date="2025-08" db="UniProtKB">
        <authorList>
            <consortium name="Ensembl"/>
        </authorList>
    </citation>
    <scope>IDENTIFICATION</scope>
    <source>
        <strain evidence="7">Hereford</strain>
    </source>
</reference>
<reference evidence="7" key="1">
    <citation type="submission" date="2018-03" db="EMBL/GenBank/DDBJ databases">
        <title>ARS-UCD1.2.</title>
        <authorList>
            <person name="Rosen B.D."/>
            <person name="Bickhart D.M."/>
            <person name="Koren S."/>
            <person name="Schnabel R.D."/>
            <person name="Hall R."/>
            <person name="Zimin A."/>
            <person name="Dreischer C."/>
            <person name="Schultheiss S."/>
            <person name="Schroeder S.G."/>
            <person name="Elsik C.G."/>
            <person name="Couldrey C."/>
            <person name="Liu G.E."/>
            <person name="Van Tassell C.P."/>
            <person name="Phillippy A.M."/>
            <person name="Smith T.P.L."/>
            <person name="Medrano J.F."/>
        </authorList>
    </citation>
    <scope>NUCLEOTIDE SEQUENCE [LARGE SCALE GENOMIC DNA]</scope>
    <source>
        <strain evidence="7">Hereford</strain>
    </source>
</reference>
<evidence type="ECO:0000256" key="3">
    <source>
        <dbReference type="ARBA" id="ARBA00022786"/>
    </source>
</evidence>
<feature type="repeat" description="RCC1" evidence="5">
    <location>
        <begin position="209"/>
        <end position="260"/>
    </location>
</feature>
<dbReference type="Pfam" id="PF00632">
    <property type="entry name" value="HECT"/>
    <property type="match status" value="1"/>
</dbReference>
<dbReference type="InterPro" id="IPR000569">
    <property type="entry name" value="HECT_dom"/>
</dbReference>
<feature type="repeat" description="RCC1" evidence="5">
    <location>
        <begin position="1"/>
        <end position="52"/>
    </location>
</feature>
<dbReference type="SUPFAM" id="SSF56204">
    <property type="entry name" value="Hect, E3 ligase catalytic domain"/>
    <property type="match status" value="1"/>
</dbReference>